<comment type="caution">
    <text evidence="2">The sequence shown here is derived from an EMBL/GenBank/DDBJ whole genome shotgun (WGS) entry which is preliminary data.</text>
</comment>
<dbReference type="SUPFAM" id="SSF56219">
    <property type="entry name" value="DNase I-like"/>
    <property type="match status" value="1"/>
</dbReference>
<sequence length="489" mass="56402">MKYSDIVLLQEICLTVEDIIFCDSIDVSFEFVINPSVYGDENVTCEGRPKGGVAIFWKKFIGVKIIPLTFVNNIIGVKIISGNKEWLILNVYFPCENYSREALCLYREQLAELHNILTDEVPVNVVIAGDFNADPSKGRFWSELKSFTDSLLFDVADLSLPIDTFTYLSPAHSSTSWLDHVVTSDRESITNIVVGYDRCIYDHFPLTFDVDVGDLNYTKNPKKGIESKKFINWTKFSEEMRVAYATRLEDFFENYWNEAIFCNNKVCSSGVHKDKLNEAYAFLVESILKSSEEFQFDNGKKNNITPGWNDHCRHKYNDAKMAFLVWKQKGKIRVGFEFDNMKKTRLEFRNALKFCRSNEESIRNEKLFSSLQEKNKTEFWRKVRQIKGKSISYASIIDGESDSQAVVECFSMKYKGIFDDINSQDRPVEFDNQINDYCSNDYYKRVTQRQIQVALSSLKCGVGWDSIHSNHLKFAPPAVIGFLKKTLPP</sequence>
<dbReference type="Pfam" id="PF03372">
    <property type="entry name" value="Exo_endo_phos"/>
    <property type="match status" value="1"/>
</dbReference>
<dbReference type="GO" id="GO:0003824">
    <property type="term" value="F:catalytic activity"/>
    <property type="evidence" value="ECO:0007669"/>
    <property type="project" value="InterPro"/>
</dbReference>
<gene>
    <name evidence="2" type="ORF">TOA249_LOCUS30473</name>
</gene>
<feature type="domain" description="Endonuclease/exonuclease/phosphatase" evidence="1">
    <location>
        <begin position="5"/>
        <end position="194"/>
    </location>
</feature>
<proteinExistence type="predicted"/>
<dbReference type="Gene3D" id="3.60.10.10">
    <property type="entry name" value="Endonuclease/exonuclease/phosphatase"/>
    <property type="match status" value="1"/>
</dbReference>
<dbReference type="EMBL" id="CAJOBS010005337">
    <property type="protein sequence ID" value="CAF4898018.1"/>
    <property type="molecule type" value="Genomic_DNA"/>
</dbReference>
<dbReference type="InterPro" id="IPR036691">
    <property type="entry name" value="Endo/exonu/phosph_ase_sf"/>
</dbReference>
<dbReference type="InterPro" id="IPR005135">
    <property type="entry name" value="Endo/exonuclease/phosphatase"/>
</dbReference>
<reference evidence="2" key="1">
    <citation type="submission" date="2021-02" db="EMBL/GenBank/DDBJ databases">
        <authorList>
            <person name="Nowell W R."/>
        </authorList>
    </citation>
    <scope>NUCLEOTIDE SEQUENCE</scope>
</reference>
<organism evidence="2 3">
    <name type="scientific">Rotaria socialis</name>
    <dbReference type="NCBI Taxonomy" id="392032"/>
    <lineage>
        <taxon>Eukaryota</taxon>
        <taxon>Metazoa</taxon>
        <taxon>Spiralia</taxon>
        <taxon>Gnathifera</taxon>
        <taxon>Rotifera</taxon>
        <taxon>Eurotatoria</taxon>
        <taxon>Bdelloidea</taxon>
        <taxon>Philodinida</taxon>
        <taxon>Philodinidae</taxon>
        <taxon>Rotaria</taxon>
    </lineage>
</organism>
<protein>
    <recommendedName>
        <fullName evidence="1">Endonuclease/exonuclease/phosphatase domain-containing protein</fullName>
    </recommendedName>
</protein>
<evidence type="ECO:0000313" key="3">
    <source>
        <dbReference type="Proteomes" id="UP000663838"/>
    </source>
</evidence>
<evidence type="ECO:0000313" key="2">
    <source>
        <dbReference type="EMBL" id="CAF4898018.1"/>
    </source>
</evidence>
<accession>A0A821UYT5</accession>
<dbReference type="Proteomes" id="UP000663838">
    <property type="component" value="Unassembled WGS sequence"/>
</dbReference>
<name>A0A821UYT5_9BILA</name>
<evidence type="ECO:0000259" key="1">
    <source>
        <dbReference type="Pfam" id="PF03372"/>
    </source>
</evidence>
<dbReference type="AlphaFoldDB" id="A0A821UYT5"/>